<organism evidence="2 3">
    <name type="scientific">SAR92 clade bacterium</name>
    <dbReference type="NCBI Taxonomy" id="2315479"/>
    <lineage>
        <taxon>Bacteria</taxon>
        <taxon>Pseudomonadati</taxon>
        <taxon>Pseudomonadota</taxon>
        <taxon>Gammaproteobacteria</taxon>
        <taxon>Cellvibrionales</taxon>
        <taxon>Porticoccaceae</taxon>
        <taxon>SAR92 clade</taxon>
    </lineage>
</organism>
<comment type="caution">
    <text evidence="2">The sequence shown here is derived from an EMBL/GenBank/DDBJ whole genome shotgun (WGS) entry which is preliminary data.</text>
</comment>
<evidence type="ECO:0000256" key="1">
    <source>
        <dbReference type="SAM" id="Phobius"/>
    </source>
</evidence>
<feature type="transmembrane region" description="Helical" evidence="1">
    <location>
        <begin position="12"/>
        <end position="30"/>
    </location>
</feature>
<dbReference type="EMBL" id="SHBO01000051">
    <property type="protein sequence ID" value="RZO04952.1"/>
    <property type="molecule type" value="Genomic_DNA"/>
</dbReference>
<feature type="transmembrane region" description="Helical" evidence="1">
    <location>
        <begin position="92"/>
        <end position="110"/>
    </location>
</feature>
<proteinExistence type="predicted"/>
<dbReference type="AlphaFoldDB" id="A0A520LK12"/>
<feature type="transmembrane region" description="Helical" evidence="1">
    <location>
        <begin position="244"/>
        <end position="263"/>
    </location>
</feature>
<gene>
    <name evidence="2" type="ORF">EVB02_03765</name>
</gene>
<feature type="transmembrane region" description="Helical" evidence="1">
    <location>
        <begin position="220"/>
        <end position="238"/>
    </location>
</feature>
<evidence type="ECO:0000313" key="3">
    <source>
        <dbReference type="Proteomes" id="UP000318148"/>
    </source>
</evidence>
<accession>A0A520LK12</accession>
<evidence type="ECO:0008006" key="4">
    <source>
        <dbReference type="Google" id="ProtNLM"/>
    </source>
</evidence>
<dbReference type="Proteomes" id="UP000318148">
    <property type="component" value="Unassembled WGS sequence"/>
</dbReference>
<keyword evidence="1" id="KW-0472">Membrane</keyword>
<keyword evidence="1" id="KW-1133">Transmembrane helix</keyword>
<keyword evidence="1" id="KW-0812">Transmembrane</keyword>
<name>A0A520LK12_9GAMM</name>
<feature type="transmembrane region" description="Helical" evidence="1">
    <location>
        <begin position="50"/>
        <end position="72"/>
    </location>
</feature>
<protein>
    <recommendedName>
        <fullName evidence="4">Shikimate kinase</fullName>
    </recommendedName>
</protein>
<reference evidence="2 3" key="1">
    <citation type="submission" date="2019-02" db="EMBL/GenBank/DDBJ databases">
        <title>Prokaryotic population dynamics and viral predation in marine succession experiment using metagenomics: the confinement effect.</title>
        <authorList>
            <person name="Haro-Moreno J.M."/>
            <person name="Rodriguez-Valera F."/>
            <person name="Lopez-Perez M."/>
        </authorList>
    </citation>
    <scope>NUCLEOTIDE SEQUENCE [LARGE SCALE GENOMIC DNA]</scope>
    <source>
        <strain evidence="2">MED-G169</strain>
    </source>
</reference>
<evidence type="ECO:0000313" key="2">
    <source>
        <dbReference type="EMBL" id="RZO04952.1"/>
    </source>
</evidence>
<feature type="transmembrane region" description="Helical" evidence="1">
    <location>
        <begin position="177"/>
        <end position="199"/>
    </location>
</feature>
<sequence>MMKFQNESYLFEIFRYLVYAALTTNIFLFYQEESLAVKSTFTQGVAISDIIGGFAATLDTAAWVMLLLLFEFNTSKYTPNIDDSKAAFLTKFIIRIFSYGIIVYAFFGYFSKYILLANIEPFVVSDICALIGQNYNVIDNLDEYPLLDSDNCKSLVGSALFILSGQTVIGSLSDWSAIQWLTVVDVINSGTWILVVLIIESEIFFGQKLVGFITLKSMFKFVKLVLYSILFVAALYWGSEGDFLDFWDAFLWLVAFFFIESNLRRLDPVEKS</sequence>